<keyword evidence="2" id="KW-1133">Transmembrane helix</keyword>
<dbReference type="PANTHER" id="PTHR41771">
    <property type="entry name" value="MEMBRANE PROTEIN-RELATED"/>
    <property type="match status" value="1"/>
</dbReference>
<keyword evidence="2" id="KW-0472">Membrane</keyword>
<dbReference type="Proteomes" id="UP000019753">
    <property type="component" value="Unassembled WGS sequence"/>
</dbReference>
<feature type="transmembrane region" description="Helical" evidence="2">
    <location>
        <begin position="337"/>
        <end position="359"/>
    </location>
</feature>
<keyword evidence="2" id="KW-0812">Transmembrane</keyword>
<evidence type="ECO:0000313" key="4">
    <source>
        <dbReference type="Proteomes" id="UP000019753"/>
    </source>
</evidence>
<feature type="transmembrane region" description="Helical" evidence="2">
    <location>
        <begin position="158"/>
        <end position="177"/>
    </location>
</feature>
<evidence type="ECO:0000256" key="2">
    <source>
        <dbReference type="SAM" id="Phobius"/>
    </source>
</evidence>
<feature type="compositionally biased region" description="Basic and acidic residues" evidence="1">
    <location>
        <begin position="7"/>
        <end position="22"/>
    </location>
</feature>
<comment type="caution">
    <text evidence="3">The sequence shown here is derived from an EMBL/GenBank/DDBJ whole genome shotgun (WGS) entry which is preliminary data.</text>
</comment>
<sequence>MSSSTAPHRDASVPHDDPREAPGRRPAVVLAALLLPAALLTVLGLVLLWPSGERPETGIVVVDAEYPSAEVVGTREESCGGTSEDRLPDGTVPEQVRCVSVVARVLDGEAAGTEVEVWSLPALTSADLPPGTRVVLERYLATPTEPEAWAFHDVARTAPLGVLAAAFAVVVVAVAGLRGLRAIVGLAIAFGVVAVFVLPALLEGRDPLAVGLTGSAAIMFVVLYLAHGFSLRTTTALLGTFAGLGVTAGLGVLAASAARLSGVTTEEEYRLAQLTGQLDGSQLRGLFLCGVVLAGLGVLNDVTITQASAVWELRAADPGAAPRSLFRGGMRIGRDHIASTVYTIAFAYAGAALPVLLLLEVYQLPWALTVGSGEFAQEIARTLVGSIGLVLAIPLTTAIAAVVVTRLPVRQVRREGAAHAHVA</sequence>
<protein>
    <submittedName>
        <fullName evidence="3">YibE/F family protein</fullName>
    </submittedName>
</protein>
<dbReference type="Pfam" id="PF07907">
    <property type="entry name" value="YibE_F"/>
    <property type="match status" value="1"/>
</dbReference>
<proteinExistence type="predicted"/>
<feature type="transmembrane region" description="Helical" evidence="2">
    <location>
        <begin position="184"/>
        <end position="202"/>
    </location>
</feature>
<dbReference type="RefSeq" id="WP_052022638.1">
    <property type="nucleotide sequence ID" value="NZ_AXCW01000071.1"/>
</dbReference>
<feature type="transmembrane region" description="Helical" evidence="2">
    <location>
        <begin position="238"/>
        <end position="261"/>
    </location>
</feature>
<name>A0A021VRB1_9CELL</name>
<feature type="transmembrane region" description="Helical" evidence="2">
    <location>
        <begin position="379"/>
        <end position="404"/>
    </location>
</feature>
<organism evidence="3 4">
    <name type="scientific">Actinotalea ferrariae CF5-4</name>
    <dbReference type="NCBI Taxonomy" id="948458"/>
    <lineage>
        <taxon>Bacteria</taxon>
        <taxon>Bacillati</taxon>
        <taxon>Actinomycetota</taxon>
        <taxon>Actinomycetes</taxon>
        <taxon>Micrococcales</taxon>
        <taxon>Cellulomonadaceae</taxon>
        <taxon>Actinotalea</taxon>
    </lineage>
</organism>
<feature type="region of interest" description="Disordered" evidence="1">
    <location>
        <begin position="1"/>
        <end position="22"/>
    </location>
</feature>
<feature type="transmembrane region" description="Helical" evidence="2">
    <location>
        <begin position="27"/>
        <end position="49"/>
    </location>
</feature>
<dbReference type="EMBL" id="AXCW01000071">
    <property type="protein sequence ID" value="EYR63734.1"/>
    <property type="molecule type" value="Genomic_DNA"/>
</dbReference>
<dbReference type="InterPro" id="IPR012507">
    <property type="entry name" value="YibE_F"/>
</dbReference>
<reference evidence="3 4" key="1">
    <citation type="submission" date="2014-01" db="EMBL/GenBank/DDBJ databases">
        <title>Actinotalea ferrariae CF5-4.</title>
        <authorList>
            <person name="Chen F."/>
            <person name="Li Y."/>
            <person name="Wang G."/>
        </authorList>
    </citation>
    <scope>NUCLEOTIDE SEQUENCE [LARGE SCALE GENOMIC DNA]</scope>
    <source>
        <strain evidence="3 4">CF5-4</strain>
    </source>
</reference>
<gene>
    <name evidence="3" type="ORF">N866_18555</name>
</gene>
<dbReference type="PANTHER" id="PTHR41771:SF1">
    <property type="entry name" value="MEMBRANE PROTEIN"/>
    <property type="match status" value="1"/>
</dbReference>
<accession>A0A021VRB1</accession>
<dbReference type="OrthoDB" id="5846312at2"/>
<dbReference type="AlphaFoldDB" id="A0A021VRB1"/>
<feature type="transmembrane region" description="Helical" evidence="2">
    <location>
        <begin position="281"/>
        <end position="299"/>
    </location>
</feature>
<keyword evidence="4" id="KW-1185">Reference proteome</keyword>
<evidence type="ECO:0000313" key="3">
    <source>
        <dbReference type="EMBL" id="EYR63734.1"/>
    </source>
</evidence>
<evidence type="ECO:0000256" key="1">
    <source>
        <dbReference type="SAM" id="MobiDB-lite"/>
    </source>
</evidence>
<feature type="transmembrane region" description="Helical" evidence="2">
    <location>
        <begin position="208"/>
        <end position="226"/>
    </location>
</feature>